<dbReference type="PaxDb" id="4081-Solyc07g062610.2.1"/>
<feature type="domain" description="DJ-1/PfpI" evidence="3">
    <location>
        <begin position="56"/>
        <end position="125"/>
    </location>
</feature>
<dbReference type="SUPFAM" id="SSF52317">
    <property type="entry name" value="Class I glutamine amidotransferase-like"/>
    <property type="match status" value="2"/>
</dbReference>
<dbReference type="InterPro" id="IPR002818">
    <property type="entry name" value="DJ-1/PfpI"/>
</dbReference>
<dbReference type="CDD" id="cd03135">
    <property type="entry name" value="GATase1_DJ-1"/>
    <property type="match status" value="2"/>
</dbReference>
<keyword evidence="2" id="KW-0677">Repeat</keyword>
<dbReference type="GO" id="GO:1903189">
    <property type="term" value="P:glyoxal metabolic process"/>
    <property type="evidence" value="ECO:0000318"/>
    <property type="project" value="GO_Central"/>
</dbReference>
<evidence type="ECO:0000313" key="4">
    <source>
        <dbReference type="EnsemblPlants" id="Solyc07g062610.3.1"/>
    </source>
</evidence>
<dbReference type="AlphaFoldDB" id="A0A3Q7HEC9"/>
<name>A0A3Q7HEC9_SOLLC</name>
<dbReference type="GO" id="GO:0005737">
    <property type="term" value="C:cytoplasm"/>
    <property type="evidence" value="ECO:0000318"/>
    <property type="project" value="GO_Central"/>
</dbReference>
<dbReference type="Gene3D" id="3.40.50.880">
    <property type="match status" value="2"/>
</dbReference>
<dbReference type="InterPro" id="IPR029062">
    <property type="entry name" value="Class_I_gatase-like"/>
</dbReference>
<evidence type="ECO:0000259" key="3">
    <source>
        <dbReference type="Pfam" id="PF01965"/>
    </source>
</evidence>
<dbReference type="Gramene" id="Solyc07g062610.3.1">
    <property type="protein sequence ID" value="Solyc07g062610.3.1"/>
    <property type="gene ID" value="Solyc07g062610.3"/>
</dbReference>
<keyword evidence="5" id="KW-1185">Reference proteome</keyword>
<evidence type="ECO:0000313" key="5">
    <source>
        <dbReference type="Proteomes" id="UP000004994"/>
    </source>
</evidence>
<dbReference type="Pfam" id="PF01965">
    <property type="entry name" value="DJ-1_PfpI"/>
    <property type="match status" value="3"/>
</dbReference>
<feature type="domain" description="DJ-1/PfpI" evidence="3">
    <location>
        <begin position="304"/>
        <end position="466"/>
    </location>
</feature>
<reference evidence="4" key="2">
    <citation type="submission" date="2019-01" db="UniProtKB">
        <authorList>
            <consortium name="EnsemblPlants"/>
        </authorList>
    </citation>
    <scope>IDENTIFICATION</scope>
    <source>
        <strain evidence="4">cv. Heinz 1706</strain>
    </source>
</reference>
<feature type="domain" description="DJ-1/PfpI" evidence="3">
    <location>
        <begin position="144"/>
        <end position="249"/>
    </location>
</feature>
<dbReference type="InParanoid" id="A0A3Q7HEC9"/>
<dbReference type="OMA" id="FPAMCSK"/>
<dbReference type="InterPro" id="IPR050325">
    <property type="entry name" value="Prot/Nucl_acid_deglycase"/>
</dbReference>
<dbReference type="PANTHER" id="PTHR48094:SF12">
    <property type="entry name" value="PARKINSON DISEASE PROTEIN 7 HOMOLOG"/>
    <property type="match status" value="1"/>
</dbReference>
<organism evidence="4">
    <name type="scientific">Solanum lycopersicum</name>
    <name type="common">Tomato</name>
    <name type="synonym">Lycopersicon esculentum</name>
    <dbReference type="NCBI Taxonomy" id="4081"/>
    <lineage>
        <taxon>Eukaryota</taxon>
        <taxon>Viridiplantae</taxon>
        <taxon>Streptophyta</taxon>
        <taxon>Embryophyta</taxon>
        <taxon>Tracheophyta</taxon>
        <taxon>Spermatophyta</taxon>
        <taxon>Magnoliopsida</taxon>
        <taxon>eudicotyledons</taxon>
        <taxon>Gunneridae</taxon>
        <taxon>Pentapetalae</taxon>
        <taxon>asterids</taxon>
        <taxon>lamiids</taxon>
        <taxon>Solanales</taxon>
        <taxon>Solanaceae</taxon>
        <taxon>Solanoideae</taxon>
        <taxon>Solaneae</taxon>
        <taxon>Solanum</taxon>
        <taxon>Solanum subgen. Lycopersicon</taxon>
    </lineage>
</organism>
<dbReference type="STRING" id="4081.A0A3Q7HEC9"/>
<comment type="similarity">
    <text evidence="1">Belongs to the peptidase C56 family.</text>
</comment>
<proteinExistence type="inferred from homology"/>
<dbReference type="FunCoup" id="A0A3Q7HEC9">
    <property type="interactions" value="1251"/>
</dbReference>
<sequence length="483" mass="51741">MAAPILRHLTTPFPAFVKLNETPKIQSFFTLSTHPNSRKFSRGTSISVSAMASATKKVLVPIANGTEPIEAIVPIDILRRAGAEVIVASVGNQLQIEVMYGIKIVADVLITDCVDTEFDLISLPGHMTIASVVMILFLDNVFTILQGGVPGAANLGNCKILESIVKKQAENGKLYAAICAAPAIALGSWGLLKGLKGLKVRIATCYPSYMEELSSHAIAVESRVQKDAKVVTSRGPATSIEYAVALVEELYGKEKANEVSGPLLCEQVAGGTAYVQLVMRPNHSEEFAFAELNSVNWTLTSKPRILVPIANGSEEMEATIIIDVLRRANAQVVVASMEDKLEIVASRKVKLVADVLLDEAAKQSYDLIVLPGGLGGAETFAKSEKLVDMLKKQRESSKPYGAMCASPALVLEPHGLLQGKKATAFPALCNKLSDPSEAENRVVVDGNLVTSRGPGTTMEFALAIADKFIGHKETLELAKEMIF</sequence>
<dbReference type="EnsemblPlants" id="Solyc07g062610.3.1">
    <property type="protein sequence ID" value="Solyc07g062610.3.1"/>
    <property type="gene ID" value="Solyc07g062610.3"/>
</dbReference>
<dbReference type="PANTHER" id="PTHR48094">
    <property type="entry name" value="PROTEIN/NUCLEIC ACID DEGLYCASE DJ-1-RELATED"/>
    <property type="match status" value="1"/>
</dbReference>
<accession>A0A3Q7HEC9</accession>
<dbReference type="FunFam" id="3.40.50.880:FF:000015">
    <property type="entry name" value="Protein DJ-1 homolog C"/>
    <property type="match status" value="1"/>
</dbReference>
<evidence type="ECO:0000256" key="1">
    <source>
        <dbReference type="ARBA" id="ARBA00008542"/>
    </source>
</evidence>
<dbReference type="InterPro" id="IPR006287">
    <property type="entry name" value="DJ-1"/>
</dbReference>
<dbReference type="Proteomes" id="UP000004994">
    <property type="component" value="Chromosome 7"/>
</dbReference>
<evidence type="ECO:0000256" key="2">
    <source>
        <dbReference type="ARBA" id="ARBA00022737"/>
    </source>
</evidence>
<dbReference type="NCBIfam" id="TIGR01383">
    <property type="entry name" value="not_thiJ"/>
    <property type="match status" value="1"/>
</dbReference>
<reference evidence="4" key="1">
    <citation type="journal article" date="2012" name="Nature">
        <title>The tomato genome sequence provides insights into fleshy fruit evolution.</title>
        <authorList>
            <consortium name="Tomato Genome Consortium"/>
        </authorList>
    </citation>
    <scope>NUCLEOTIDE SEQUENCE [LARGE SCALE GENOMIC DNA]</scope>
    <source>
        <strain evidence="4">cv. Heinz 1706</strain>
    </source>
</reference>
<protein>
    <recommendedName>
        <fullName evidence="3">DJ-1/PfpI domain-containing protein</fullName>
    </recommendedName>
</protein>